<dbReference type="GO" id="GO:0110001">
    <property type="term" value="C:toxin-antitoxin complex"/>
    <property type="evidence" value="ECO:0007669"/>
    <property type="project" value="InterPro"/>
</dbReference>
<evidence type="ECO:0000256" key="2">
    <source>
        <dbReference type="ARBA" id="ARBA00022722"/>
    </source>
</evidence>
<keyword evidence="1" id="KW-1277">Toxin-antitoxin system</keyword>
<dbReference type="InterPro" id="IPR008201">
    <property type="entry name" value="HepT-like"/>
</dbReference>
<name>A0A7C4TXT5_9BACT</name>
<dbReference type="PANTHER" id="PTHR33397">
    <property type="entry name" value="UPF0331 PROTEIN YUTE"/>
    <property type="match status" value="1"/>
</dbReference>
<keyword evidence="2" id="KW-0540">Nuclease</keyword>
<dbReference type="InterPro" id="IPR052379">
    <property type="entry name" value="Type_VII_TA_RNase"/>
</dbReference>
<dbReference type="AlphaFoldDB" id="A0A7C4TXT5"/>
<sequence>MRIVDLIMRFETHLKKAKDIAEKDVSDYFIYNTLAMECFQSVNALIEIGEWIVTEKKLGFPSTYREIFELLYDCKIVNNETFERIKRLIFLRNLISHEYHKITKDELIEMVDLLKEVEKFIEWVKEEQK</sequence>
<comment type="caution">
    <text evidence="5">The sequence shown here is derived from an EMBL/GenBank/DDBJ whole genome shotgun (WGS) entry which is preliminary data.</text>
</comment>
<dbReference type="InterPro" id="IPR037038">
    <property type="entry name" value="HepT-like_sf"/>
</dbReference>
<dbReference type="Pfam" id="PF01934">
    <property type="entry name" value="HepT-like"/>
    <property type="match status" value="1"/>
</dbReference>
<evidence type="ECO:0000256" key="4">
    <source>
        <dbReference type="ARBA" id="ARBA00024207"/>
    </source>
</evidence>
<gene>
    <name evidence="5" type="ORF">ENV82_02710</name>
</gene>
<comment type="similarity">
    <text evidence="4">Belongs to the HepT RNase toxin family.</text>
</comment>
<dbReference type="EMBL" id="DTHV01000087">
    <property type="protein sequence ID" value="HGW60326.1"/>
    <property type="molecule type" value="Genomic_DNA"/>
</dbReference>
<dbReference type="Gene3D" id="1.20.120.580">
    <property type="entry name" value="bsu32300-like"/>
    <property type="match status" value="1"/>
</dbReference>
<dbReference type="PANTHER" id="PTHR33397:SF5">
    <property type="entry name" value="RNASE YUTE-RELATED"/>
    <property type="match status" value="1"/>
</dbReference>
<organism evidence="5">
    <name type="scientific">Caldisericum exile</name>
    <dbReference type="NCBI Taxonomy" id="693075"/>
    <lineage>
        <taxon>Bacteria</taxon>
        <taxon>Pseudomonadati</taxon>
        <taxon>Caldisericota/Cryosericota group</taxon>
        <taxon>Caldisericota</taxon>
        <taxon>Caldisericia</taxon>
        <taxon>Caldisericales</taxon>
        <taxon>Caldisericaceae</taxon>
        <taxon>Caldisericum</taxon>
    </lineage>
</organism>
<accession>A0A7C4TXT5</accession>
<proteinExistence type="inferred from homology"/>
<keyword evidence="3" id="KW-0378">Hydrolase</keyword>
<protein>
    <submittedName>
        <fullName evidence="5">DUF86 domain-containing protein</fullName>
    </submittedName>
</protein>
<evidence type="ECO:0000313" key="5">
    <source>
        <dbReference type="EMBL" id="HGW60326.1"/>
    </source>
</evidence>
<evidence type="ECO:0000256" key="3">
    <source>
        <dbReference type="ARBA" id="ARBA00022801"/>
    </source>
</evidence>
<evidence type="ECO:0000256" key="1">
    <source>
        <dbReference type="ARBA" id="ARBA00022649"/>
    </source>
</evidence>
<dbReference type="GO" id="GO:0016787">
    <property type="term" value="F:hydrolase activity"/>
    <property type="evidence" value="ECO:0007669"/>
    <property type="project" value="UniProtKB-KW"/>
</dbReference>
<reference evidence="5" key="1">
    <citation type="journal article" date="2020" name="mSystems">
        <title>Genome- and Community-Level Interaction Insights into Carbon Utilization and Element Cycling Functions of Hydrothermarchaeota in Hydrothermal Sediment.</title>
        <authorList>
            <person name="Zhou Z."/>
            <person name="Liu Y."/>
            <person name="Xu W."/>
            <person name="Pan J."/>
            <person name="Luo Z.H."/>
            <person name="Li M."/>
        </authorList>
    </citation>
    <scope>NUCLEOTIDE SEQUENCE [LARGE SCALE GENOMIC DNA]</scope>
    <source>
        <strain evidence="5">SpSt-794</strain>
    </source>
</reference>
<dbReference type="GO" id="GO:0004540">
    <property type="term" value="F:RNA nuclease activity"/>
    <property type="evidence" value="ECO:0007669"/>
    <property type="project" value="InterPro"/>
</dbReference>